<keyword evidence="3" id="KW-0732">Signal</keyword>
<dbReference type="CDD" id="cd08977">
    <property type="entry name" value="SusD"/>
    <property type="match status" value="1"/>
</dbReference>
<dbReference type="InterPro" id="IPR033985">
    <property type="entry name" value="SusD-like_N"/>
</dbReference>
<comment type="subcellular location">
    <subcellularLocation>
        <location evidence="1">Cell outer membrane</location>
    </subcellularLocation>
</comment>
<name>A0A1I0RM08_9BACT</name>
<evidence type="ECO:0000256" key="3">
    <source>
        <dbReference type="ARBA" id="ARBA00022729"/>
    </source>
</evidence>
<evidence type="ECO:0000256" key="2">
    <source>
        <dbReference type="ARBA" id="ARBA00006275"/>
    </source>
</evidence>
<dbReference type="InterPro" id="IPR012944">
    <property type="entry name" value="SusD_RagB_dom"/>
</dbReference>
<gene>
    <name evidence="8" type="ORF">SAMN04488122_3079</name>
</gene>
<dbReference type="Pfam" id="PF07980">
    <property type="entry name" value="SusD_RagB"/>
    <property type="match status" value="1"/>
</dbReference>
<comment type="similarity">
    <text evidence="2">Belongs to the SusD family.</text>
</comment>
<feature type="domain" description="SusD-like N-terminal" evidence="7">
    <location>
        <begin position="20"/>
        <end position="221"/>
    </location>
</feature>
<dbReference type="Proteomes" id="UP000199310">
    <property type="component" value="Unassembled WGS sequence"/>
</dbReference>
<keyword evidence="4" id="KW-0472">Membrane</keyword>
<keyword evidence="9" id="KW-1185">Reference proteome</keyword>
<evidence type="ECO:0000256" key="5">
    <source>
        <dbReference type="ARBA" id="ARBA00023237"/>
    </source>
</evidence>
<keyword evidence="5" id="KW-0998">Cell outer membrane</keyword>
<evidence type="ECO:0000313" key="8">
    <source>
        <dbReference type="EMBL" id="SEW42207.1"/>
    </source>
</evidence>
<sequence length="487" mass="54311">MKKLIYPLLLVTTAFSSCQKFLEENPKSIMVEGNFYKTEADADAAITAAYDVLNNQWDIYFRGIYLLAELPTDNAECGQGVANSNIFALKDYTFGPVNDRIYTLYPALYKGIANANTAIDKIPGIAFNDTKKNRLLGEARFIRALLYFNLVRLFGDVPLIVHQTTSLNNVNVPRTATAEVYKQIISDLEFGEQNLDAVNSNANLGRATKASATGLLAKVYLTLRDFPKARDKAKAALDITGYGLLDSYFDIFTPQNRFNKEVLFSVQCKGNTGSGNGFGLALYLPRATIALPGGGTVGGNSADVPTQEFYDSFQPGDLRRDRTFFTQYDAGAGLAKFRPHWFKYFDPAAITTLGEGTLNYHVIRYADMLLTYGEALNEISGPTTEAFEAVNKVRRRAYGKPTATANAQTDLAGLDQQAFRDAILNERRWEFGFEDQRWFDLVRTGKLVSTLKAKGNKMIQDYHILFPIPQRERDVNKSLTQNTGYPQ</sequence>
<dbReference type="AlphaFoldDB" id="A0A1I0RM08"/>
<evidence type="ECO:0000256" key="1">
    <source>
        <dbReference type="ARBA" id="ARBA00004442"/>
    </source>
</evidence>
<dbReference type="RefSeq" id="WP_089896127.1">
    <property type="nucleotide sequence ID" value="NZ_FOJG01000001.1"/>
</dbReference>
<feature type="domain" description="RagB/SusD" evidence="6">
    <location>
        <begin position="339"/>
        <end position="485"/>
    </location>
</feature>
<evidence type="ECO:0000313" key="9">
    <source>
        <dbReference type="Proteomes" id="UP000199310"/>
    </source>
</evidence>
<dbReference type="EMBL" id="FOJG01000001">
    <property type="protein sequence ID" value="SEW42207.1"/>
    <property type="molecule type" value="Genomic_DNA"/>
</dbReference>
<dbReference type="InterPro" id="IPR011990">
    <property type="entry name" value="TPR-like_helical_dom_sf"/>
</dbReference>
<dbReference type="SUPFAM" id="SSF48452">
    <property type="entry name" value="TPR-like"/>
    <property type="match status" value="1"/>
</dbReference>
<accession>A0A1I0RM08</accession>
<organism evidence="8 9">
    <name type="scientific">Chitinophaga arvensicola</name>
    <dbReference type="NCBI Taxonomy" id="29529"/>
    <lineage>
        <taxon>Bacteria</taxon>
        <taxon>Pseudomonadati</taxon>
        <taxon>Bacteroidota</taxon>
        <taxon>Chitinophagia</taxon>
        <taxon>Chitinophagales</taxon>
        <taxon>Chitinophagaceae</taxon>
        <taxon>Chitinophaga</taxon>
    </lineage>
</organism>
<reference evidence="9" key="1">
    <citation type="submission" date="2016-10" db="EMBL/GenBank/DDBJ databases">
        <authorList>
            <person name="Varghese N."/>
            <person name="Submissions S."/>
        </authorList>
    </citation>
    <scope>NUCLEOTIDE SEQUENCE [LARGE SCALE GENOMIC DNA]</scope>
    <source>
        <strain evidence="9">DSM 3695</strain>
    </source>
</reference>
<proteinExistence type="inferred from homology"/>
<evidence type="ECO:0000259" key="6">
    <source>
        <dbReference type="Pfam" id="PF07980"/>
    </source>
</evidence>
<dbReference type="OrthoDB" id="993981at2"/>
<protein>
    <submittedName>
        <fullName evidence="8">Starch-binding associating with outer membrane</fullName>
    </submittedName>
</protein>
<dbReference type="Pfam" id="PF14322">
    <property type="entry name" value="SusD-like_3"/>
    <property type="match status" value="1"/>
</dbReference>
<dbReference type="PROSITE" id="PS51257">
    <property type="entry name" value="PROKAR_LIPOPROTEIN"/>
    <property type="match status" value="1"/>
</dbReference>
<evidence type="ECO:0000259" key="7">
    <source>
        <dbReference type="Pfam" id="PF14322"/>
    </source>
</evidence>
<dbReference type="GO" id="GO:0009279">
    <property type="term" value="C:cell outer membrane"/>
    <property type="evidence" value="ECO:0007669"/>
    <property type="project" value="UniProtKB-SubCell"/>
</dbReference>
<dbReference type="STRING" id="29529.SAMN04488122_3079"/>
<dbReference type="Gene3D" id="1.25.40.390">
    <property type="match status" value="1"/>
</dbReference>
<evidence type="ECO:0000256" key="4">
    <source>
        <dbReference type="ARBA" id="ARBA00023136"/>
    </source>
</evidence>